<reference evidence="10 11" key="1">
    <citation type="submission" date="2013-11" db="EMBL/GenBank/DDBJ databases">
        <title>Genome sequencing of Stegodyphus mimosarum.</title>
        <authorList>
            <person name="Bechsgaard J."/>
        </authorList>
    </citation>
    <scope>NUCLEOTIDE SEQUENCE [LARGE SCALE GENOMIC DNA]</scope>
</reference>
<evidence type="ECO:0000256" key="8">
    <source>
        <dbReference type="ARBA" id="ARBA00023239"/>
    </source>
</evidence>
<organism evidence="10 11">
    <name type="scientific">Stegodyphus mimosarum</name>
    <name type="common">African social velvet spider</name>
    <dbReference type="NCBI Taxonomy" id="407821"/>
    <lineage>
        <taxon>Eukaryota</taxon>
        <taxon>Metazoa</taxon>
        <taxon>Ecdysozoa</taxon>
        <taxon>Arthropoda</taxon>
        <taxon>Chelicerata</taxon>
        <taxon>Arachnida</taxon>
        <taxon>Araneae</taxon>
        <taxon>Araneomorphae</taxon>
        <taxon>Entelegynae</taxon>
        <taxon>Eresoidea</taxon>
        <taxon>Eresidae</taxon>
        <taxon>Stegodyphus</taxon>
    </lineage>
</organism>
<dbReference type="STRING" id="407821.A0A087UUU9"/>
<dbReference type="Proteomes" id="UP000054359">
    <property type="component" value="Unassembled WGS sequence"/>
</dbReference>
<comment type="catalytic activity">
    <reaction evidence="1">
        <text>an N-(acyl)-sphingosylphosphoethanolamine = an N-(acyl)-sphingosyl-1,3-cyclic phosphate + ethanolamine</text>
        <dbReference type="Rhea" id="RHEA:60648"/>
        <dbReference type="ChEBI" id="CHEBI:57603"/>
        <dbReference type="ChEBI" id="CHEBI:143891"/>
        <dbReference type="ChEBI" id="CHEBI:143892"/>
    </reaction>
</comment>
<dbReference type="OrthoDB" id="6424164at2759"/>
<evidence type="ECO:0000256" key="1">
    <source>
        <dbReference type="ARBA" id="ARBA00000110"/>
    </source>
</evidence>
<keyword evidence="4" id="KW-0479">Metal-binding</keyword>
<dbReference type="GO" id="GO:0005576">
    <property type="term" value="C:extracellular region"/>
    <property type="evidence" value="ECO:0007669"/>
    <property type="project" value="UniProtKB-SubCell"/>
</dbReference>
<dbReference type="GO" id="GO:0047389">
    <property type="term" value="F:glycerophosphocholine phosphodiesterase activity"/>
    <property type="evidence" value="ECO:0007669"/>
    <property type="project" value="TreeGrafter"/>
</dbReference>
<evidence type="ECO:0000256" key="4">
    <source>
        <dbReference type="ARBA" id="ARBA00022723"/>
    </source>
</evidence>
<evidence type="ECO:0000313" key="10">
    <source>
        <dbReference type="EMBL" id="KFM81138.1"/>
    </source>
</evidence>
<evidence type="ECO:0000256" key="3">
    <source>
        <dbReference type="ARBA" id="ARBA00022525"/>
    </source>
</evidence>
<feature type="domain" description="GP-PDE" evidence="9">
    <location>
        <begin position="1"/>
        <end position="155"/>
    </location>
</feature>
<comment type="subcellular location">
    <subcellularLocation>
        <location evidence="2">Secreted</location>
    </subcellularLocation>
</comment>
<keyword evidence="6" id="KW-0460">Magnesium</keyword>
<dbReference type="EMBL" id="KK121752">
    <property type="protein sequence ID" value="KFM81138.1"/>
    <property type="molecule type" value="Genomic_DNA"/>
</dbReference>
<sequence>MQYHDGTWELDHRFEMNTYIDIILKDILENAGNRYILLSCFHPDICSMVRLKQNKYPLLFLTQGQTDKYPPYFDTRTATTPMATYFALNLGLLGISVHAEDLIRDGSLIPFVKDRKLILFCWGDDINHSDVIKSLKEQGVDGVIYDKVDEFTTNQENIFLVESSKARMGLLELAGCAAESLSTWSSTSTN</sequence>
<dbReference type="GO" id="GO:0046475">
    <property type="term" value="P:glycerophospholipid catabolic process"/>
    <property type="evidence" value="ECO:0007669"/>
    <property type="project" value="TreeGrafter"/>
</dbReference>
<dbReference type="Pfam" id="PF03009">
    <property type="entry name" value="GDPD"/>
    <property type="match status" value="1"/>
</dbReference>
<evidence type="ECO:0000256" key="5">
    <source>
        <dbReference type="ARBA" id="ARBA00022801"/>
    </source>
</evidence>
<dbReference type="PANTHER" id="PTHR22958">
    <property type="entry name" value="GLYCEROPHOSPHORYL DIESTER PHOSPHODIESTERASE"/>
    <property type="match status" value="1"/>
</dbReference>
<dbReference type="PROSITE" id="PS51704">
    <property type="entry name" value="GP_PDE"/>
    <property type="match status" value="1"/>
</dbReference>
<keyword evidence="8" id="KW-0456">Lyase</keyword>
<keyword evidence="11" id="KW-1185">Reference proteome</keyword>
<evidence type="ECO:0000256" key="7">
    <source>
        <dbReference type="ARBA" id="ARBA00023157"/>
    </source>
</evidence>
<keyword evidence="3" id="KW-0964">Secreted</keyword>
<proteinExistence type="predicted"/>
<dbReference type="Gene3D" id="3.20.20.190">
    <property type="entry name" value="Phosphatidylinositol (PI) phosphodiesterase"/>
    <property type="match status" value="1"/>
</dbReference>
<protein>
    <submittedName>
        <fullName evidence="10">Glycerophosphocholine phosphodiesterase GPCPD1</fullName>
    </submittedName>
</protein>
<dbReference type="InterPro" id="IPR051578">
    <property type="entry name" value="GDPD"/>
</dbReference>
<name>A0A087UUU9_STEMI</name>
<dbReference type="AlphaFoldDB" id="A0A087UUU9"/>
<dbReference type="PANTHER" id="PTHR22958:SF1">
    <property type="entry name" value="GLYCEROPHOSPHOCHOLINE PHOSPHODIESTERASE GPCPD1"/>
    <property type="match status" value="1"/>
</dbReference>
<dbReference type="InterPro" id="IPR017946">
    <property type="entry name" value="PLC-like_Pdiesterase_TIM-brl"/>
</dbReference>
<keyword evidence="5" id="KW-0378">Hydrolase</keyword>
<dbReference type="GO" id="GO:0046872">
    <property type="term" value="F:metal ion binding"/>
    <property type="evidence" value="ECO:0007669"/>
    <property type="project" value="UniProtKB-KW"/>
</dbReference>
<evidence type="ECO:0000256" key="2">
    <source>
        <dbReference type="ARBA" id="ARBA00004613"/>
    </source>
</evidence>
<dbReference type="SUPFAM" id="SSF51695">
    <property type="entry name" value="PLC-like phosphodiesterases"/>
    <property type="match status" value="1"/>
</dbReference>
<keyword evidence="7" id="KW-1015">Disulfide bond</keyword>
<evidence type="ECO:0000259" key="9">
    <source>
        <dbReference type="PROSITE" id="PS51704"/>
    </source>
</evidence>
<feature type="non-terminal residue" evidence="10">
    <location>
        <position position="190"/>
    </location>
</feature>
<dbReference type="InterPro" id="IPR030395">
    <property type="entry name" value="GP_PDE_dom"/>
</dbReference>
<dbReference type="OMA" id="CWGEDIN"/>
<evidence type="ECO:0000256" key="6">
    <source>
        <dbReference type="ARBA" id="ARBA00022842"/>
    </source>
</evidence>
<accession>A0A087UUU9</accession>
<dbReference type="GO" id="GO:0016829">
    <property type="term" value="F:lyase activity"/>
    <property type="evidence" value="ECO:0007669"/>
    <property type="project" value="UniProtKB-KW"/>
</dbReference>
<evidence type="ECO:0000313" key="11">
    <source>
        <dbReference type="Proteomes" id="UP000054359"/>
    </source>
</evidence>
<gene>
    <name evidence="10" type="ORF">X975_06758</name>
</gene>